<organism evidence="1">
    <name type="scientific">viral metagenome</name>
    <dbReference type="NCBI Taxonomy" id="1070528"/>
    <lineage>
        <taxon>unclassified sequences</taxon>
        <taxon>metagenomes</taxon>
        <taxon>organismal metagenomes</taxon>
    </lineage>
</organism>
<sequence>MKIILPYEVIRYIIQYIDNIETRIHFGVTLPLSIQRYNHLIRLFQQKPVLMQQGYMRHFIPNKFNSVERQQQRIDDDSMEIGIQMMDDCVYYIYNLYIFKKSDDPVTVQQGVVDINLEVYCWHYKEYEFWRY</sequence>
<dbReference type="EMBL" id="MN738752">
    <property type="protein sequence ID" value="QHS83352.1"/>
    <property type="molecule type" value="Genomic_DNA"/>
</dbReference>
<accession>A0A6C0AU79</accession>
<evidence type="ECO:0000313" key="1">
    <source>
        <dbReference type="EMBL" id="QHS83352.1"/>
    </source>
</evidence>
<proteinExistence type="predicted"/>
<name>A0A6C0AU79_9ZZZZ</name>
<reference evidence="1" key="1">
    <citation type="journal article" date="2020" name="Nature">
        <title>Giant virus diversity and host interactions through global metagenomics.</title>
        <authorList>
            <person name="Schulz F."/>
            <person name="Roux S."/>
            <person name="Paez-Espino D."/>
            <person name="Jungbluth S."/>
            <person name="Walsh D.A."/>
            <person name="Denef V.J."/>
            <person name="McMahon K.D."/>
            <person name="Konstantinidis K.T."/>
            <person name="Eloe-Fadrosh E.A."/>
            <person name="Kyrpides N.C."/>
            <person name="Woyke T."/>
        </authorList>
    </citation>
    <scope>NUCLEOTIDE SEQUENCE</scope>
    <source>
        <strain evidence="1">GVMAG-S-ERX555943-30</strain>
    </source>
</reference>
<protein>
    <submittedName>
        <fullName evidence="1">Uncharacterized protein</fullName>
    </submittedName>
</protein>
<dbReference type="AlphaFoldDB" id="A0A6C0AU79"/>